<accession>A0ABR4DHL5</accession>
<dbReference type="PANTHER" id="PTHR12374:SF21">
    <property type="entry name" value="SWIRM DOMAIN-CONTAINING PROTEIN FUN19-RELATED"/>
    <property type="match status" value="1"/>
</dbReference>
<proteinExistence type="predicted"/>
<dbReference type="PANTHER" id="PTHR12374">
    <property type="entry name" value="TRANSCRIPTIONAL ADAPTOR 2 ADA2 -RELATED"/>
    <property type="match status" value="1"/>
</dbReference>
<feature type="domain" description="SWIRM" evidence="2">
    <location>
        <begin position="334"/>
        <end position="433"/>
    </location>
</feature>
<dbReference type="InterPro" id="IPR009057">
    <property type="entry name" value="Homeodomain-like_sf"/>
</dbReference>
<feature type="compositionally biased region" description="Polar residues" evidence="1">
    <location>
        <begin position="1"/>
        <end position="22"/>
    </location>
</feature>
<dbReference type="GeneID" id="98122327"/>
<feature type="region of interest" description="Disordered" evidence="1">
    <location>
        <begin position="226"/>
        <end position="293"/>
    </location>
</feature>
<dbReference type="PROSITE" id="PS50934">
    <property type="entry name" value="SWIRM"/>
    <property type="match status" value="1"/>
</dbReference>
<feature type="compositionally biased region" description="Pro residues" evidence="1">
    <location>
        <begin position="240"/>
        <end position="253"/>
    </location>
</feature>
<sequence>MTDTSTRCLVMQQQPVDSRNTLSSPWAPSSSPPSYHPPTPTKDMKDACASPPGRAVSRASKPQKPCDISNLMSPPEPAPLDSFRPSSSEGAKPGSRAESHINHQPLSPPVSPFTKAANSIGPTPPLSLGGKDPILYPAGDATANAPTGPLFTPTPPSLGGGFRSATERLVSEHIASRPAELFRGSTPPRPEDYELALYFKSNCFRMFQNNPKGWLRRERELLRADRADRKQASRSFQPAKLPPILPASRPPVLGPQTTAKTSAVRIQKPKSPKAKPQNPRPIRATPAPARDTIRVSTPEPRVRTVAPNREDKNFAALEDLSPPTSTLPNKPNNLKVDWKGNALDLTNDPHRHLLHPDELSLASNLRLDCATYLTSKRRIFLRRLECARIGKEFRKTDAQQACKIDVNKASKLWQAYERVGWLDIEWMRPYLERDRKA</sequence>
<dbReference type="Proteomes" id="UP001600064">
    <property type="component" value="Unassembled WGS sequence"/>
</dbReference>
<evidence type="ECO:0000259" key="2">
    <source>
        <dbReference type="PROSITE" id="PS50934"/>
    </source>
</evidence>
<feature type="region of interest" description="Disordered" evidence="1">
    <location>
        <begin position="1"/>
        <end position="134"/>
    </location>
</feature>
<keyword evidence="4" id="KW-1185">Reference proteome</keyword>
<comment type="caution">
    <text evidence="3">The sequence shown here is derived from an EMBL/GenBank/DDBJ whole genome shotgun (WGS) entry which is preliminary data.</text>
</comment>
<dbReference type="EMBL" id="JAZGUE010000002">
    <property type="protein sequence ID" value="KAL2269331.1"/>
    <property type="molecule type" value="Genomic_DNA"/>
</dbReference>
<dbReference type="InterPro" id="IPR036388">
    <property type="entry name" value="WH-like_DNA-bd_sf"/>
</dbReference>
<dbReference type="InterPro" id="IPR007526">
    <property type="entry name" value="SWIRM"/>
</dbReference>
<dbReference type="SUPFAM" id="SSF46689">
    <property type="entry name" value="Homeodomain-like"/>
    <property type="match status" value="1"/>
</dbReference>
<organism evidence="3 4">
    <name type="scientific">Remersonia thermophila</name>
    <dbReference type="NCBI Taxonomy" id="72144"/>
    <lineage>
        <taxon>Eukaryota</taxon>
        <taxon>Fungi</taxon>
        <taxon>Dikarya</taxon>
        <taxon>Ascomycota</taxon>
        <taxon>Pezizomycotina</taxon>
        <taxon>Sordariomycetes</taxon>
        <taxon>Sordariomycetidae</taxon>
        <taxon>Sordariales</taxon>
        <taxon>Sordariales incertae sedis</taxon>
        <taxon>Remersonia</taxon>
    </lineage>
</organism>
<dbReference type="Pfam" id="PF04433">
    <property type="entry name" value="SWIRM"/>
    <property type="match status" value="1"/>
</dbReference>
<evidence type="ECO:0000256" key="1">
    <source>
        <dbReference type="SAM" id="MobiDB-lite"/>
    </source>
</evidence>
<dbReference type="Gene3D" id="1.10.10.10">
    <property type="entry name" value="Winged helix-like DNA-binding domain superfamily/Winged helix DNA-binding domain"/>
    <property type="match status" value="1"/>
</dbReference>
<evidence type="ECO:0000313" key="3">
    <source>
        <dbReference type="EMBL" id="KAL2269331.1"/>
    </source>
</evidence>
<feature type="compositionally biased region" description="Low complexity" evidence="1">
    <location>
        <begin position="280"/>
        <end position="290"/>
    </location>
</feature>
<gene>
    <name evidence="3" type="ORF">VTJ83DRAFT_1515</name>
</gene>
<evidence type="ECO:0000313" key="4">
    <source>
        <dbReference type="Proteomes" id="UP001600064"/>
    </source>
</evidence>
<dbReference type="RefSeq" id="XP_070868055.1">
    <property type="nucleotide sequence ID" value="XM_071007683.1"/>
</dbReference>
<name>A0ABR4DHL5_9PEZI</name>
<protein>
    <recommendedName>
        <fullName evidence="2">SWIRM domain-containing protein</fullName>
    </recommendedName>
</protein>
<reference evidence="3 4" key="1">
    <citation type="journal article" date="2024" name="Commun. Biol.">
        <title>Comparative genomic analysis of thermophilic fungi reveals convergent evolutionary adaptations and gene losses.</title>
        <authorList>
            <person name="Steindorff A.S."/>
            <person name="Aguilar-Pontes M.V."/>
            <person name="Robinson A.J."/>
            <person name="Andreopoulos B."/>
            <person name="LaButti K."/>
            <person name="Kuo A."/>
            <person name="Mondo S."/>
            <person name="Riley R."/>
            <person name="Otillar R."/>
            <person name="Haridas S."/>
            <person name="Lipzen A."/>
            <person name="Grimwood J."/>
            <person name="Schmutz J."/>
            <person name="Clum A."/>
            <person name="Reid I.D."/>
            <person name="Moisan M.C."/>
            <person name="Butler G."/>
            <person name="Nguyen T.T.M."/>
            <person name="Dewar K."/>
            <person name="Conant G."/>
            <person name="Drula E."/>
            <person name="Henrissat B."/>
            <person name="Hansel C."/>
            <person name="Singer S."/>
            <person name="Hutchinson M.I."/>
            <person name="de Vries R.P."/>
            <person name="Natvig D.O."/>
            <person name="Powell A.J."/>
            <person name="Tsang A."/>
            <person name="Grigoriev I.V."/>
        </authorList>
    </citation>
    <scope>NUCLEOTIDE SEQUENCE [LARGE SCALE GENOMIC DNA]</scope>
    <source>
        <strain evidence="3 4">ATCC 22073</strain>
    </source>
</reference>
<feature type="compositionally biased region" description="Pro residues" evidence="1">
    <location>
        <begin position="30"/>
        <end position="40"/>
    </location>
</feature>